<dbReference type="AlphaFoldDB" id="A0A9P7R2G5"/>
<dbReference type="EMBL" id="JAESDN010000007">
    <property type="protein sequence ID" value="KAG7047562.1"/>
    <property type="molecule type" value="Genomic_DNA"/>
</dbReference>
<evidence type="ECO:0000313" key="1">
    <source>
        <dbReference type="EMBL" id="KAG7047562.1"/>
    </source>
</evidence>
<organism evidence="1 2">
    <name type="scientific">Colletotrichum scovillei</name>
    <dbReference type="NCBI Taxonomy" id="1209932"/>
    <lineage>
        <taxon>Eukaryota</taxon>
        <taxon>Fungi</taxon>
        <taxon>Dikarya</taxon>
        <taxon>Ascomycota</taxon>
        <taxon>Pezizomycotina</taxon>
        <taxon>Sordariomycetes</taxon>
        <taxon>Hypocreomycetidae</taxon>
        <taxon>Glomerellales</taxon>
        <taxon>Glomerellaceae</taxon>
        <taxon>Colletotrichum</taxon>
        <taxon>Colletotrichum acutatum species complex</taxon>
    </lineage>
</organism>
<reference evidence="1" key="1">
    <citation type="submission" date="2021-05" db="EMBL/GenBank/DDBJ databases">
        <title>Comparative genomics of three Colletotrichum scovillei strains and genetic complementation revealed genes involved fungal growth and virulence on chili pepper.</title>
        <authorList>
            <person name="Hsieh D.-K."/>
            <person name="Chuang S.-C."/>
            <person name="Chen C.-Y."/>
            <person name="Chao Y.-T."/>
            <person name="Lu M.-Y.J."/>
            <person name="Lee M.-H."/>
            <person name="Shih M.-C."/>
        </authorList>
    </citation>
    <scope>NUCLEOTIDE SEQUENCE</scope>
    <source>
        <strain evidence="1">Coll-153</strain>
    </source>
</reference>
<sequence length="43" mass="5017">FYTEPQWTSGRYLWCPFAIASTQVPRPRLNRSPLSCTPSRFTP</sequence>
<gene>
    <name evidence="1" type="ORF">JMJ77_010911</name>
</gene>
<dbReference type="Proteomes" id="UP000699042">
    <property type="component" value="Unassembled WGS sequence"/>
</dbReference>
<accession>A0A9P7R2G5</accession>
<evidence type="ECO:0000313" key="2">
    <source>
        <dbReference type="Proteomes" id="UP000699042"/>
    </source>
</evidence>
<keyword evidence="2" id="KW-1185">Reference proteome</keyword>
<proteinExistence type="predicted"/>
<comment type="caution">
    <text evidence="1">The sequence shown here is derived from an EMBL/GenBank/DDBJ whole genome shotgun (WGS) entry which is preliminary data.</text>
</comment>
<feature type="non-terminal residue" evidence="1">
    <location>
        <position position="43"/>
    </location>
</feature>
<feature type="non-terminal residue" evidence="1">
    <location>
        <position position="1"/>
    </location>
</feature>
<name>A0A9P7R2G5_9PEZI</name>
<protein>
    <submittedName>
        <fullName evidence="1">Uncharacterized protein</fullName>
    </submittedName>
</protein>